<keyword evidence="3" id="KW-1185">Reference proteome</keyword>
<evidence type="ECO:0000256" key="1">
    <source>
        <dbReference type="SAM" id="SignalP"/>
    </source>
</evidence>
<name>A0AAV4MAP4_CAEEX</name>
<evidence type="ECO:0000313" key="2">
    <source>
        <dbReference type="EMBL" id="GIX68958.1"/>
    </source>
</evidence>
<organism evidence="2 3">
    <name type="scientific">Caerostris extrusa</name>
    <name type="common">Bark spider</name>
    <name type="synonym">Caerostris bankana</name>
    <dbReference type="NCBI Taxonomy" id="172846"/>
    <lineage>
        <taxon>Eukaryota</taxon>
        <taxon>Metazoa</taxon>
        <taxon>Ecdysozoa</taxon>
        <taxon>Arthropoda</taxon>
        <taxon>Chelicerata</taxon>
        <taxon>Arachnida</taxon>
        <taxon>Araneae</taxon>
        <taxon>Araneomorphae</taxon>
        <taxon>Entelegynae</taxon>
        <taxon>Araneoidea</taxon>
        <taxon>Araneidae</taxon>
        <taxon>Caerostris</taxon>
    </lineage>
</organism>
<accession>A0AAV4MAP4</accession>
<gene>
    <name evidence="2" type="ORF">CEXT_272821</name>
</gene>
<keyword evidence="1" id="KW-0732">Signal</keyword>
<feature type="chain" id="PRO_5043876079" evidence="1">
    <location>
        <begin position="16"/>
        <end position="107"/>
    </location>
</feature>
<comment type="caution">
    <text evidence="2">The sequence shown here is derived from an EMBL/GenBank/DDBJ whole genome shotgun (WGS) entry which is preliminary data.</text>
</comment>
<evidence type="ECO:0000313" key="3">
    <source>
        <dbReference type="Proteomes" id="UP001054945"/>
    </source>
</evidence>
<dbReference type="Proteomes" id="UP001054945">
    <property type="component" value="Unassembled WGS sequence"/>
</dbReference>
<proteinExistence type="predicted"/>
<dbReference type="AlphaFoldDB" id="A0AAV4MAP4"/>
<dbReference type="EMBL" id="BPLR01002010">
    <property type="protein sequence ID" value="GIX68958.1"/>
    <property type="molecule type" value="Genomic_DNA"/>
</dbReference>
<reference evidence="2 3" key="1">
    <citation type="submission" date="2021-06" db="EMBL/GenBank/DDBJ databases">
        <title>Caerostris extrusa draft genome.</title>
        <authorList>
            <person name="Kono N."/>
            <person name="Arakawa K."/>
        </authorList>
    </citation>
    <scope>NUCLEOTIDE SEQUENCE [LARGE SCALE GENOMIC DNA]</scope>
</reference>
<protein>
    <submittedName>
        <fullName evidence="2">Uncharacterized protein</fullName>
    </submittedName>
</protein>
<sequence length="107" mass="12399">MELSLTLRFLLTGSSLLVEHWGIPKKQLACRNLQKEVQLRLCKNFSGVPRNSSDAPPPLESCQIPSNVLFFVRPNIGEFQKKQRACRNLQKEERLRLLHELLWSDSK</sequence>
<feature type="signal peptide" evidence="1">
    <location>
        <begin position="1"/>
        <end position="15"/>
    </location>
</feature>